<organism evidence="2 3">
    <name type="scientific">Streptomyces roseochromogenus subsp. oscitans DS 12.976</name>
    <dbReference type="NCBI Taxonomy" id="1352936"/>
    <lineage>
        <taxon>Bacteria</taxon>
        <taxon>Bacillati</taxon>
        <taxon>Actinomycetota</taxon>
        <taxon>Actinomycetes</taxon>
        <taxon>Kitasatosporales</taxon>
        <taxon>Streptomycetaceae</taxon>
        <taxon>Streptomyces</taxon>
    </lineage>
</organism>
<dbReference type="RefSeq" id="WP_023549905.1">
    <property type="nucleotide sequence ID" value="NZ_CM002285.1"/>
</dbReference>
<keyword evidence="1" id="KW-0812">Transmembrane</keyword>
<keyword evidence="1" id="KW-0472">Membrane</keyword>
<protein>
    <submittedName>
        <fullName evidence="2">Uncharacterized protein</fullName>
    </submittedName>
</protein>
<sequence length="161" mass="17718">MITASDPWQGHNFPALFAIALCGAAALLALIVYLCSRLTPRNLRSYTPPAVWRDVSLLTAAASLALYLWGCLHVIFMDREKEGQACEVARPPDVRHLVGMRGDFVPLRLVCRAADGRDYSILIPHYVNPTILVLLLLGLTCGVISVLLSRRAQRIGQGLIR</sequence>
<feature type="transmembrane region" description="Helical" evidence="1">
    <location>
        <begin position="126"/>
        <end position="148"/>
    </location>
</feature>
<reference evidence="2 3" key="1">
    <citation type="journal article" date="2014" name="Genome Announc.">
        <title>Draft Genome Sequence of Streptomyces roseochromogenes subsp. oscitans DS 12.976, Producer of the Aminocoumarin Antibiotic Clorobiocin.</title>
        <authorList>
            <person name="Ruckert C."/>
            <person name="Kalinowski J."/>
            <person name="Heide L."/>
            <person name="Apel A.K."/>
        </authorList>
    </citation>
    <scope>NUCLEOTIDE SEQUENCE [LARGE SCALE GENOMIC DNA]</scope>
    <source>
        <strain evidence="2 3">DS 12.976</strain>
    </source>
</reference>
<dbReference type="Proteomes" id="UP000017984">
    <property type="component" value="Chromosome"/>
</dbReference>
<feature type="transmembrane region" description="Helical" evidence="1">
    <location>
        <begin position="15"/>
        <end position="35"/>
    </location>
</feature>
<accession>V6K3F6</accession>
<dbReference type="EMBL" id="AWQX01000221">
    <property type="protein sequence ID" value="EST26705.1"/>
    <property type="molecule type" value="Genomic_DNA"/>
</dbReference>
<dbReference type="OrthoDB" id="4329400at2"/>
<evidence type="ECO:0000256" key="1">
    <source>
        <dbReference type="SAM" id="Phobius"/>
    </source>
</evidence>
<dbReference type="PATRIC" id="fig|1352936.5.peg.5587"/>
<keyword evidence="3" id="KW-1185">Reference proteome</keyword>
<feature type="transmembrane region" description="Helical" evidence="1">
    <location>
        <begin position="55"/>
        <end position="76"/>
    </location>
</feature>
<dbReference type="HOGENOM" id="CLU_102961_0_0_11"/>
<evidence type="ECO:0000313" key="2">
    <source>
        <dbReference type="EMBL" id="EST26705.1"/>
    </source>
</evidence>
<proteinExistence type="predicted"/>
<keyword evidence="1" id="KW-1133">Transmembrane helix</keyword>
<comment type="caution">
    <text evidence="2">The sequence shown here is derived from an EMBL/GenBank/DDBJ whole genome shotgun (WGS) entry which is preliminary data.</text>
</comment>
<name>V6K3F6_STRRC</name>
<dbReference type="STRING" id="1352936.M878_26750"/>
<gene>
    <name evidence="2" type="ORF">M878_26750</name>
</gene>
<dbReference type="AlphaFoldDB" id="V6K3F6"/>
<evidence type="ECO:0000313" key="3">
    <source>
        <dbReference type="Proteomes" id="UP000017984"/>
    </source>
</evidence>